<reference evidence="1 2" key="1">
    <citation type="submission" date="2008-07" db="EMBL/GenBank/DDBJ databases">
        <authorList>
            <person name="El-Sayed N."/>
            <person name="Caler E."/>
            <person name="Inman J."/>
            <person name="Amedeo P."/>
            <person name="Hass B."/>
            <person name="Wortman J."/>
        </authorList>
    </citation>
    <scope>NUCLEOTIDE SEQUENCE [LARGE SCALE GENOMIC DNA]</scope>
    <source>
        <strain evidence="2">ATCC 50983 / TXsc</strain>
    </source>
</reference>
<dbReference type="EMBL" id="GG679004">
    <property type="protein sequence ID" value="EER08464.1"/>
    <property type="molecule type" value="Genomic_DNA"/>
</dbReference>
<dbReference type="Proteomes" id="UP000007800">
    <property type="component" value="Unassembled WGS sequence"/>
</dbReference>
<keyword evidence="2" id="KW-1185">Reference proteome</keyword>
<dbReference type="InterPro" id="IPR012337">
    <property type="entry name" value="RNaseH-like_sf"/>
</dbReference>
<sequence>MDVRTRWNSTYAMLKDFYANREWYKKFLKDAPKHVKPNSPIYTTCKSCKLKDTEYGLILAICNTLEPLNDATKLLSASNFSTLTQLHEVISMLKLFLRSSETKSTYVKRLQGNLLFQLEKYFEYITTDDFILAAAYLNADTRRSTYSEELKVDNGIGRSSVIQCIKRLKISSKFVSLPVAKPNRQSCKGEKKSTSAFFDFMNNQICSDLASESMADGEGANLEPGDVDEERLQSLLSEYERRARTYPTPQEHDSQPIPDVIYFVYNFDGGPSNIGEQRKLLFRRRGTVQGKAESPNSE</sequence>
<evidence type="ECO:0000313" key="2">
    <source>
        <dbReference type="Proteomes" id="UP000007800"/>
    </source>
</evidence>
<evidence type="ECO:0000313" key="1">
    <source>
        <dbReference type="EMBL" id="EER08464.1"/>
    </source>
</evidence>
<dbReference type="GeneID" id="9041592"/>
<dbReference type="RefSeq" id="XP_002776648.1">
    <property type="nucleotide sequence ID" value="XM_002776602.1"/>
</dbReference>
<proteinExistence type="predicted"/>
<protein>
    <submittedName>
        <fullName evidence="1">Uncharacterized protein</fullName>
    </submittedName>
</protein>
<name>C5L479_PERM5</name>
<accession>C5L479</accession>
<dbReference type="OrthoDB" id="2610923at2759"/>
<organism evidence="2">
    <name type="scientific">Perkinsus marinus (strain ATCC 50983 / TXsc)</name>
    <dbReference type="NCBI Taxonomy" id="423536"/>
    <lineage>
        <taxon>Eukaryota</taxon>
        <taxon>Sar</taxon>
        <taxon>Alveolata</taxon>
        <taxon>Perkinsozoa</taxon>
        <taxon>Perkinsea</taxon>
        <taxon>Perkinsida</taxon>
        <taxon>Perkinsidae</taxon>
        <taxon>Perkinsus</taxon>
    </lineage>
</organism>
<gene>
    <name evidence="1" type="ORF">Pmar_PMAR011333</name>
</gene>
<dbReference type="AlphaFoldDB" id="C5L479"/>
<dbReference type="SUPFAM" id="SSF53098">
    <property type="entry name" value="Ribonuclease H-like"/>
    <property type="match status" value="1"/>
</dbReference>
<dbReference type="InParanoid" id="C5L479"/>